<proteinExistence type="predicted"/>
<name>K5WTX6_PHACS</name>
<dbReference type="AlphaFoldDB" id="K5WTX6"/>
<evidence type="ECO:0000256" key="1">
    <source>
        <dbReference type="SAM" id="MobiDB-lite"/>
    </source>
</evidence>
<dbReference type="Proteomes" id="UP000008370">
    <property type="component" value="Unassembled WGS sequence"/>
</dbReference>
<protein>
    <submittedName>
        <fullName evidence="2">Uncharacterized protein</fullName>
    </submittedName>
</protein>
<keyword evidence="3" id="KW-1185">Reference proteome</keyword>
<dbReference type="EMBL" id="JH930473">
    <property type="protein sequence ID" value="EKM53872.1"/>
    <property type="molecule type" value="Genomic_DNA"/>
</dbReference>
<dbReference type="KEGG" id="pco:PHACADRAFT_209721"/>
<sequence length="132" mass="14919">MYGGHTRVRGTLRHIKEVRIKLDILCNTVKGTAHALASLDRSFAAIFTGDNPSLTFSFWIAIGPRLFEGIRKVVPNPLQLLEEKGRLILEFDDNLDNWYLELLKDSKESDVSGDTDSEHESEDDEESDTTPQ</sequence>
<gene>
    <name evidence="2" type="ORF">PHACADRAFT_209721</name>
</gene>
<dbReference type="GeneID" id="18912886"/>
<evidence type="ECO:0000313" key="3">
    <source>
        <dbReference type="Proteomes" id="UP000008370"/>
    </source>
</evidence>
<evidence type="ECO:0000313" key="2">
    <source>
        <dbReference type="EMBL" id="EKM53872.1"/>
    </source>
</evidence>
<accession>K5WTX6</accession>
<organism evidence="2 3">
    <name type="scientific">Phanerochaete carnosa (strain HHB-10118-sp)</name>
    <name type="common">White-rot fungus</name>
    <name type="synonym">Peniophora carnosa</name>
    <dbReference type="NCBI Taxonomy" id="650164"/>
    <lineage>
        <taxon>Eukaryota</taxon>
        <taxon>Fungi</taxon>
        <taxon>Dikarya</taxon>
        <taxon>Basidiomycota</taxon>
        <taxon>Agaricomycotina</taxon>
        <taxon>Agaricomycetes</taxon>
        <taxon>Polyporales</taxon>
        <taxon>Phanerochaetaceae</taxon>
        <taxon>Phanerochaete</taxon>
    </lineage>
</organism>
<feature type="region of interest" description="Disordered" evidence="1">
    <location>
        <begin position="107"/>
        <end position="132"/>
    </location>
</feature>
<reference evidence="2 3" key="1">
    <citation type="journal article" date="2012" name="BMC Genomics">
        <title>Comparative genomics of the white-rot fungi, Phanerochaete carnosa and P. chrysosporium, to elucidate the genetic basis of the distinct wood types they colonize.</title>
        <authorList>
            <person name="Suzuki H."/>
            <person name="MacDonald J."/>
            <person name="Syed K."/>
            <person name="Salamov A."/>
            <person name="Hori C."/>
            <person name="Aerts A."/>
            <person name="Henrissat B."/>
            <person name="Wiebenga A."/>
            <person name="vanKuyk P.A."/>
            <person name="Barry K."/>
            <person name="Lindquist E."/>
            <person name="LaButti K."/>
            <person name="Lapidus A."/>
            <person name="Lucas S."/>
            <person name="Coutinho P."/>
            <person name="Gong Y."/>
            <person name="Samejima M."/>
            <person name="Mahadevan R."/>
            <person name="Abou-Zaid M."/>
            <person name="de Vries R.P."/>
            <person name="Igarashi K."/>
            <person name="Yadav J.S."/>
            <person name="Grigoriev I.V."/>
            <person name="Master E.R."/>
        </authorList>
    </citation>
    <scope>NUCLEOTIDE SEQUENCE [LARGE SCALE GENOMIC DNA]</scope>
    <source>
        <strain evidence="2 3">HHB-10118-sp</strain>
    </source>
</reference>
<dbReference type="RefSeq" id="XP_007396585.1">
    <property type="nucleotide sequence ID" value="XM_007396523.1"/>
</dbReference>
<feature type="compositionally biased region" description="Acidic residues" evidence="1">
    <location>
        <begin position="111"/>
        <end position="132"/>
    </location>
</feature>
<dbReference type="InParanoid" id="K5WTX6"/>
<dbReference type="HOGENOM" id="CLU_1993426_0_0_1"/>